<dbReference type="Proteomes" id="UP000305792">
    <property type="component" value="Unassembled WGS sequence"/>
</dbReference>
<sequence length="138" mass="14701">MTAQQNPNVVTVKIGTGLSVLYIVLGALFLLLAIVQLLTGDVNIPIVLGPLFLAMGLLSLSRPYCTYDTASGALGLYSPLGFQVRSYGAPKGERIYFDPAQGKIMRALPGGQQKKVSVFGVNKSELARLVSVLPQHQA</sequence>
<protein>
    <submittedName>
        <fullName evidence="2">Uncharacterized protein</fullName>
    </submittedName>
</protein>
<evidence type="ECO:0000256" key="1">
    <source>
        <dbReference type="SAM" id="Phobius"/>
    </source>
</evidence>
<dbReference type="EMBL" id="STGX01000008">
    <property type="protein sequence ID" value="THV28381.1"/>
    <property type="molecule type" value="Genomic_DNA"/>
</dbReference>
<keyword evidence="1" id="KW-0472">Membrane</keyword>
<feature type="transmembrane region" description="Helical" evidence="1">
    <location>
        <begin position="20"/>
        <end position="38"/>
    </location>
</feature>
<dbReference type="AlphaFoldDB" id="A0A4S8PEU3"/>
<name>A0A4S8PEU3_9ACTN</name>
<keyword evidence="1" id="KW-1133">Transmembrane helix</keyword>
<accession>A0A4S8PEU3</accession>
<feature type="transmembrane region" description="Helical" evidence="1">
    <location>
        <begin position="44"/>
        <end position="61"/>
    </location>
</feature>
<proteinExistence type="predicted"/>
<comment type="caution">
    <text evidence="2">The sequence shown here is derived from an EMBL/GenBank/DDBJ whole genome shotgun (WGS) entry which is preliminary data.</text>
</comment>
<dbReference type="RefSeq" id="WP_136529992.1">
    <property type="nucleotide sequence ID" value="NZ_STGX01000008.1"/>
</dbReference>
<keyword evidence="3" id="KW-1185">Reference proteome</keyword>
<evidence type="ECO:0000313" key="2">
    <source>
        <dbReference type="EMBL" id="THV28381.1"/>
    </source>
</evidence>
<reference evidence="2 3" key="1">
    <citation type="journal article" date="2018" name="Int. J. Syst. Evol. Microbiol.">
        <title>Glycomyces paridis sp. nov., isolated from the medicinal plant Paris polyphylla.</title>
        <authorList>
            <person name="Fang X.M."/>
            <person name="Bai J.L."/>
            <person name="Su J."/>
            <person name="Zhao L.L."/>
            <person name="Liu H.Y."/>
            <person name="Ma B.P."/>
            <person name="Zhang Y.Q."/>
            <person name="Yu L.Y."/>
        </authorList>
    </citation>
    <scope>NUCLEOTIDE SEQUENCE [LARGE SCALE GENOMIC DNA]</scope>
    <source>
        <strain evidence="2 3">CPCC 204357</strain>
    </source>
</reference>
<dbReference type="OrthoDB" id="5193146at2"/>
<keyword evidence="1" id="KW-0812">Transmembrane</keyword>
<organism evidence="2 3">
    <name type="scientific">Glycomyces paridis</name>
    <dbReference type="NCBI Taxonomy" id="2126555"/>
    <lineage>
        <taxon>Bacteria</taxon>
        <taxon>Bacillati</taxon>
        <taxon>Actinomycetota</taxon>
        <taxon>Actinomycetes</taxon>
        <taxon>Glycomycetales</taxon>
        <taxon>Glycomycetaceae</taxon>
        <taxon>Glycomyces</taxon>
    </lineage>
</organism>
<evidence type="ECO:0000313" key="3">
    <source>
        <dbReference type="Proteomes" id="UP000305792"/>
    </source>
</evidence>
<gene>
    <name evidence="2" type="ORF">E9998_12295</name>
</gene>